<accession>A0A7J5YD49</accession>
<proteinExistence type="predicted"/>
<evidence type="ECO:0000313" key="2">
    <source>
        <dbReference type="EMBL" id="KAF3847386.1"/>
    </source>
</evidence>
<dbReference type="AlphaFoldDB" id="A0A7J5YD49"/>
<feature type="region of interest" description="Disordered" evidence="1">
    <location>
        <begin position="138"/>
        <end position="157"/>
    </location>
</feature>
<dbReference type="EMBL" id="JAAKFY010000013">
    <property type="protein sequence ID" value="KAF3847386.1"/>
    <property type="molecule type" value="Genomic_DNA"/>
</dbReference>
<organism evidence="2 3">
    <name type="scientific">Dissostichus mawsoni</name>
    <name type="common">Antarctic cod</name>
    <dbReference type="NCBI Taxonomy" id="36200"/>
    <lineage>
        <taxon>Eukaryota</taxon>
        <taxon>Metazoa</taxon>
        <taxon>Chordata</taxon>
        <taxon>Craniata</taxon>
        <taxon>Vertebrata</taxon>
        <taxon>Euteleostomi</taxon>
        <taxon>Actinopterygii</taxon>
        <taxon>Neopterygii</taxon>
        <taxon>Teleostei</taxon>
        <taxon>Neoteleostei</taxon>
        <taxon>Acanthomorphata</taxon>
        <taxon>Eupercaria</taxon>
        <taxon>Perciformes</taxon>
        <taxon>Notothenioidei</taxon>
        <taxon>Nototheniidae</taxon>
        <taxon>Dissostichus</taxon>
    </lineage>
</organism>
<evidence type="ECO:0000256" key="1">
    <source>
        <dbReference type="SAM" id="MobiDB-lite"/>
    </source>
</evidence>
<keyword evidence="3" id="KW-1185">Reference proteome</keyword>
<dbReference type="Proteomes" id="UP000518266">
    <property type="component" value="Unassembled WGS sequence"/>
</dbReference>
<feature type="region of interest" description="Disordered" evidence="1">
    <location>
        <begin position="1"/>
        <end position="24"/>
    </location>
</feature>
<comment type="caution">
    <text evidence="2">The sequence shown here is derived from an EMBL/GenBank/DDBJ whole genome shotgun (WGS) entry which is preliminary data.</text>
</comment>
<name>A0A7J5YD49_DISMA</name>
<sequence length="157" mass="15798">MRMNPPRAPVKTSGGGGHWQKGEAVGSKPLNTSFSEALSCSAVLCSACTGLLPPNGLPVPPGLAACFTAPNKVDTGRADFRTNRGSLDLGLVAGGSLGLDSTLAELGELLEPLPAPGLPGLLVLGSYRLMLLSTLAPPAGPAPTPRPAPPEENILGS</sequence>
<reference evidence="2 3" key="1">
    <citation type="submission" date="2020-03" db="EMBL/GenBank/DDBJ databases">
        <title>Dissostichus mawsoni Genome sequencing and assembly.</title>
        <authorList>
            <person name="Park H."/>
        </authorList>
    </citation>
    <scope>NUCLEOTIDE SEQUENCE [LARGE SCALE GENOMIC DNA]</scope>
    <source>
        <strain evidence="2">DM0001</strain>
        <tissue evidence="2">Muscle</tissue>
    </source>
</reference>
<gene>
    <name evidence="2" type="ORF">F7725_020414</name>
</gene>
<protein>
    <submittedName>
        <fullName evidence="2">Uncharacterized protein</fullName>
    </submittedName>
</protein>
<evidence type="ECO:0000313" key="3">
    <source>
        <dbReference type="Proteomes" id="UP000518266"/>
    </source>
</evidence>
<feature type="compositionally biased region" description="Pro residues" evidence="1">
    <location>
        <begin position="138"/>
        <end position="150"/>
    </location>
</feature>
<dbReference type="OrthoDB" id="10621052at2759"/>